<feature type="domain" description="MmgE/PrpD N-terminal" evidence="2">
    <location>
        <begin position="11"/>
        <end position="251"/>
    </location>
</feature>
<dbReference type="PANTHER" id="PTHR16943:SF8">
    <property type="entry name" value="2-METHYLCITRATE DEHYDRATASE"/>
    <property type="match status" value="1"/>
</dbReference>
<evidence type="ECO:0000313" key="5">
    <source>
        <dbReference type="Proteomes" id="UP000996601"/>
    </source>
</evidence>
<accession>A0ABT1RE58</accession>
<dbReference type="InterPro" id="IPR005656">
    <property type="entry name" value="MmgE_PrpD"/>
</dbReference>
<dbReference type="SUPFAM" id="SSF103378">
    <property type="entry name" value="2-methylcitrate dehydratase PrpD"/>
    <property type="match status" value="1"/>
</dbReference>
<evidence type="ECO:0000259" key="2">
    <source>
        <dbReference type="Pfam" id="PF03972"/>
    </source>
</evidence>
<dbReference type="Gene3D" id="1.10.4100.10">
    <property type="entry name" value="2-methylcitrate dehydratase PrpD"/>
    <property type="match status" value="1"/>
</dbReference>
<dbReference type="Pfam" id="PF03972">
    <property type="entry name" value="MmgE_PrpD_N"/>
    <property type="match status" value="1"/>
</dbReference>
<dbReference type="InterPro" id="IPR045336">
    <property type="entry name" value="MmgE_PrpD_N"/>
</dbReference>
<comment type="similarity">
    <text evidence="1">Belongs to the PrpD family.</text>
</comment>
<protein>
    <submittedName>
        <fullName evidence="4">MmgE/PrpD family protein</fullName>
    </submittedName>
</protein>
<dbReference type="EMBL" id="WHSB02000013">
    <property type="protein sequence ID" value="MCQ4633474.1"/>
    <property type="molecule type" value="Genomic_DNA"/>
</dbReference>
<dbReference type="InterPro" id="IPR036148">
    <property type="entry name" value="MmgE/PrpD_sf"/>
</dbReference>
<organism evidence="4 5">
    <name type="scientific">Shinella lacus</name>
    <dbReference type="NCBI Taxonomy" id="2654216"/>
    <lineage>
        <taxon>Bacteria</taxon>
        <taxon>Pseudomonadati</taxon>
        <taxon>Pseudomonadota</taxon>
        <taxon>Alphaproteobacteria</taxon>
        <taxon>Hyphomicrobiales</taxon>
        <taxon>Rhizobiaceae</taxon>
        <taxon>Shinella</taxon>
    </lineage>
</organism>
<proteinExistence type="inferred from homology"/>
<comment type="caution">
    <text evidence="4">The sequence shown here is derived from an EMBL/GenBank/DDBJ whole genome shotgun (WGS) entry which is preliminary data.</text>
</comment>
<dbReference type="InterPro" id="IPR042183">
    <property type="entry name" value="MmgE/PrpD_sf_1"/>
</dbReference>
<reference evidence="4" key="1">
    <citation type="submission" date="2021-07" db="EMBL/GenBank/DDBJ databases">
        <title>Shinella sp. nov., a novel member of the genus Shinella from water.</title>
        <authorList>
            <person name="Deng Y."/>
        </authorList>
    </citation>
    <scope>NUCLEOTIDE SEQUENCE</scope>
    <source>
        <strain evidence="4">CPCC 100929</strain>
    </source>
</reference>
<dbReference type="PANTHER" id="PTHR16943">
    <property type="entry name" value="2-METHYLCITRATE DEHYDRATASE-RELATED"/>
    <property type="match status" value="1"/>
</dbReference>
<evidence type="ECO:0000313" key="4">
    <source>
        <dbReference type="EMBL" id="MCQ4633474.1"/>
    </source>
</evidence>
<dbReference type="Pfam" id="PF19305">
    <property type="entry name" value="MmgE_PrpD_C"/>
    <property type="match status" value="1"/>
</dbReference>
<dbReference type="InterPro" id="IPR045337">
    <property type="entry name" value="MmgE_PrpD_C"/>
</dbReference>
<dbReference type="Proteomes" id="UP000996601">
    <property type="component" value="Unassembled WGS sequence"/>
</dbReference>
<evidence type="ECO:0000256" key="1">
    <source>
        <dbReference type="ARBA" id="ARBA00006174"/>
    </source>
</evidence>
<dbReference type="Gene3D" id="3.30.1330.120">
    <property type="entry name" value="2-methylcitrate dehydratase PrpD"/>
    <property type="match status" value="1"/>
</dbReference>
<evidence type="ECO:0000259" key="3">
    <source>
        <dbReference type="Pfam" id="PF19305"/>
    </source>
</evidence>
<gene>
    <name evidence="4" type="ORF">GB927_025775</name>
</gene>
<sequence>MNTMSTTVIARLGAWLSSLRYEDLPSDVVEHMKLCLLDGIGCGLFGARQPWGSMVSELASELGGRPGVTLFGRGETASPPNAALANGTAIHGYEIDDVHVSSSLHPAAVTIPAALAVAEAEGRSGRDLLLALAAGYEIGIRVGICAGVSHSTSGFHVTGTVGTFAAAAAAASCLKLDATASAHAIALGATQASGLYAARKGAMAKRFHAGRAAESGVLAALLARKGFTGALNGIEAQSGGFMSTMKGQFDPETILEGLGENWECRRVGFKLYAACASAHTTIDAVRELTAAGLRADNLQHLTISLSKKGAMNVGWPYQPVDIVSAQMNGSFAAAIQLLEGDAFVKQYRQDRLADPDVLTLIAKMEFRHEPELDAGGAANRHRVTAVARMTDGRVLETDVPHRTGSAERPVGRQRIEQKFFSLCDGIVPPAQAHAIASTIATMDAQATLRELGRHLSATH</sequence>
<keyword evidence="5" id="KW-1185">Reference proteome</keyword>
<name>A0ABT1RE58_9HYPH</name>
<dbReference type="RefSeq" id="WP_256120093.1">
    <property type="nucleotide sequence ID" value="NZ_WHSB02000013.1"/>
</dbReference>
<dbReference type="InterPro" id="IPR042188">
    <property type="entry name" value="MmgE/PrpD_sf_2"/>
</dbReference>
<feature type="domain" description="MmgE/PrpD C-terminal" evidence="3">
    <location>
        <begin position="272"/>
        <end position="441"/>
    </location>
</feature>